<dbReference type="EMBL" id="LAZR01029149">
    <property type="protein sequence ID" value="KKL60426.1"/>
    <property type="molecule type" value="Genomic_DNA"/>
</dbReference>
<evidence type="ECO:0000313" key="1">
    <source>
        <dbReference type="EMBL" id="KKL60426.1"/>
    </source>
</evidence>
<comment type="caution">
    <text evidence="1">The sequence shown here is derived from an EMBL/GenBank/DDBJ whole genome shotgun (WGS) entry which is preliminary data.</text>
</comment>
<organism evidence="1">
    <name type="scientific">marine sediment metagenome</name>
    <dbReference type="NCBI Taxonomy" id="412755"/>
    <lineage>
        <taxon>unclassified sequences</taxon>
        <taxon>metagenomes</taxon>
        <taxon>ecological metagenomes</taxon>
    </lineage>
</organism>
<accession>A0A0F9E2R6</accession>
<feature type="non-terminal residue" evidence="1">
    <location>
        <position position="1"/>
    </location>
</feature>
<proteinExistence type="predicted"/>
<evidence type="ECO:0008006" key="2">
    <source>
        <dbReference type="Google" id="ProtNLM"/>
    </source>
</evidence>
<reference evidence="1" key="1">
    <citation type="journal article" date="2015" name="Nature">
        <title>Complex archaea that bridge the gap between prokaryotes and eukaryotes.</title>
        <authorList>
            <person name="Spang A."/>
            <person name="Saw J.H."/>
            <person name="Jorgensen S.L."/>
            <person name="Zaremba-Niedzwiedzka K."/>
            <person name="Martijn J."/>
            <person name="Lind A.E."/>
            <person name="van Eijk R."/>
            <person name="Schleper C."/>
            <person name="Guy L."/>
            <person name="Ettema T.J."/>
        </authorList>
    </citation>
    <scope>NUCLEOTIDE SEQUENCE</scope>
</reference>
<gene>
    <name evidence="1" type="ORF">LCGC14_2205460</name>
</gene>
<dbReference type="AlphaFoldDB" id="A0A0F9E2R6"/>
<dbReference type="SUPFAM" id="SSF103196">
    <property type="entry name" value="Roadblock/LC7 domain"/>
    <property type="match status" value="1"/>
</dbReference>
<name>A0A0F9E2R6_9ZZZZ</name>
<protein>
    <recommendedName>
        <fullName evidence="2">Roadblock/LAMTOR2 domain-containing protein</fullName>
    </recommendedName>
</protein>
<sequence length="205" mass="22582">SAFKKDLKMTMGEVTAANSSLVFLSSKMLKDSLNQFVSYNLIIGKERIVLSILAESITMIVYLDREFAELEGLDSHIKRLQKLSLQINAIIETSDILKEEIFVGLKRAIPNTLVLAIITKDGMPIKIQSTMPEPILSAMVAALYNLSGVLLESGMEYSIIGGENGSVILHDLDENRILALAVPESDERKLGSYIAKIKAIIMKVI</sequence>